<organism evidence="2 3">
    <name type="scientific">Liparis tanakae</name>
    <name type="common">Tanaka's snailfish</name>
    <dbReference type="NCBI Taxonomy" id="230148"/>
    <lineage>
        <taxon>Eukaryota</taxon>
        <taxon>Metazoa</taxon>
        <taxon>Chordata</taxon>
        <taxon>Craniata</taxon>
        <taxon>Vertebrata</taxon>
        <taxon>Euteleostomi</taxon>
        <taxon>Actinopterygii</taxon>
        <taxon>Neopterygii</taxon>
        <taxon>Teleostei</taxon>
        <taxon>Neoteleostei</taxon>
        <taxon>Acanthomorphata</taxon>
        <taxon>Eupercaria</taxon>
        <taxon>Perciformes</taxon>
        <taxon>Cottioidei</taxon>
        <taxon>Cottales</taxon>
        <taxon>Liparidae</taxon>
        <taxon>Liparis</taxon>
    </lineage>
</organism>
<comment type="caution">
    <text evidence="2">The sequence shown here is derived from an EMBL/GenBank/DDBJ whole genome shotgun (WGS) entry which is preliminary data.</text>
</comment>
<evidence type="ECO:0000313" key="3">
    <source>
        <dbReference type="Proteomes" id="UP000314294"/>
    </source>
</evidence>
<sequence length="93" mass="9945">MTLKAPAAPACRLSSLGSSSSEPGRETSRLTLRSKVNVSERSSPRAERSSSLTTRRVPVASGAAANRNEAIRGRRATTVIEPLNTHIQTMKTI</sequence>
<dbReference type="Proteomes" id="UP000314294">
    <property type="component" value="Unassembled WGS sequence"/>
</dbReference>
<keyword evidence="3" id="KW-1185">Reference proteome</keyword>
<feature type="region of interest" description="Disordered" evidence="1">
    <location>
        <begin position="1"/>
        <end position="70"/>
    </location>
</feature>
<dbReference type="AlphaFoldDB" id="A0A4Z2F3V1"/>
<protein>
    <submittedName>
        <fullName evidence="2">Uncharacterized protein</fullName>
    </submittedName>
</protein>
<name>A0A4Z2F3V1_9TELE</name>
<dbReference type="EMBL" id="SRLO01001818">
    <property type="protein sequence ID" value="TNN35172.1"/>
    <property type="molecule type" value="Genomic_DNA"/>
</dbReference>
<accession>A0A4Z2F3V1</accession>
<gene>
    <name evidence="2" type="ORF">EYF80_054660</name>
</gene>
<evidence type="ECO:0000313" key="2">
    <source>
        <dbReference type="EMBL" id="TNN35172.1"/>
    </source>
</evidence>
<proteinExistence type="predicted"/>
<reference evidence="2 3" key="1">
    <citation type="submission" date="2019-03" db="EMBL/GenBank/DDBJ databases">
        <title>First draft genome of Liparis tanakae, snailfish: a comprehensive survey of snailfish specific genes.</title>
        <authorList>
            <person name="Kim W."/>
            <person name="Song I."/>
            <person name="Jeong J.-H."/>
            <person name="Kim D."/>
            <person name="Kim S."/>
            <person name="Ryu S."/>
            <person name="Song J.Y."/>
            <person name="Lee S.K."/>
        </authorList>
    </citation>
    <scope>NUCLEOTIDE SEQUENCE [LARGE SCALE GENOMIC DNA]</scope>
    <source>
        <tissue evidence="2">Muscle</tissue>
    </source>
</reference>
<evidence type="ECO:0000256" key="1">
    <source>
        <dbReference type="SAM" id="MobiDB-lite"/>
    </source>
</evidence>